<dbReference type="AlphaFoldDB" id="A0A7Y0F266"/>
<evidence type="ECO:0000313" key="3">
    <source>
        <dbReference type="Proteomes" id="UP000588277"/>
    </source>
</evidence>
<protein>
    <submittedName>
        <fullName evidence="2">Uncharacterized protein</fullName>
    </submittedName>
</protein>
<evidence type="ECO:0000313" key="2">
    <source>
        <dbReference type="EMBL" id="NMM99731.1"/>
    </source>
</evidence>
<proteinExistence type="predicted"/>
<keyword evidence="3" id="KW-1185">Reference proteome</keyword>
<comment type="caution">
    <text evidence="2">The sequence shown here is derived from an EMBL/GenBank/DDBJ whole genome shotgun (WGS) entry which is preliminary data.</text>
</comment>
<keyword evidence="1" id="KW-1133">Transmembrane helix</keyword>
<name>A0A7Y0F266_9BIFI</name>
<dbReference type="Proteomes" id="UP000588277">
    <property type="component" value="Unassembled WGS sequence"/>
</dbReference>
<reference evidence="2 3" key="1">
    <citation type="submission" date="2020-02" db="EMBL/GenBank/DDBJ databases">
        <title>Characterization of phylogenetic diversity of novel bifidobacterial species isolated in Czech ZOOs.</title>
        <authorList>
            <person name="Lugli G.A."/>
            <person name="Vera N.B."/>
            <person name="Ventura M."/>
        </authorList>
    </citation>
    <scope>NUCLEOTIDE SEQUENCE [LARGE SCALE GENOMIC DNA]</scope>
    <source>
        <strain evidence="2 3">DSM 109958</strain>
    </source>
</reference>
<sequence>MVVETAKLASDIATWHDGRDRPRKRRTETRILSLSGCLGPTIIPQTIMNDKLQGIFGLAFGLIAAACAFTGFAPWITALFAIAAGVDCLTLGLFGGRQD</sequence>
<dbReference type="EMBL" id="JAAIIH010000001">
    <property type="protein sequence ID" value="NMM99731.1"/>
    <property type="molecule type" value="Genomic_DNA"/>
</dbReference>
<accession>A0A7Y0F266</accession>
<keyword evidence="1" id="KW-0812">Transmembrane</keyword>
<evidence type="ECO:0000256" key="1">
    <source>
        <dbReference type="SAM" id="Phobius"/>
    </source>
</evidence>
<keyword evidence="1" id="KW-0472">Membrane</keyword>
<feature type="transmembrane region" description="Helical" evidence="1">
    <location>
        <begin position="54"/>
        <end position="72"/>
    </location>
</feature>
<organism evidence="2 3">
    <name type="scientific">Bifidobacterium moraviense</name>
    <dbReference type="NCBI Taxonomy" id="2675323"/>
    <lineage>
        <taxon>Bacteria</taxon>
        <taxon>Bacillati</taxon>
        <taxon>Actinomycetota</taxon>
        <taxon>Actinomycetes</taxon>
        <taxon>Bifidobacteriales</taxon>
        <taxon>Bifidobacteriaceae</taxon>
        <taxon>Bifidobacterium</taxon>
    </lineage>
</organism>
<gene>
    <name evidence="2" type="ORF">G1C96_0309</name>
</gene>